<dbReference type="OrthoDB" id="6091680at2759"/>
<dbReference type="InterPro" id="IPR002889">
    <property type="entry name" value="WSC_carb-bd"/>
</dbReference>
<dbReference type="SMART" id="SM00321">
    <property type="entry name" value="WSC"/>
    <property type="match status" value="1"/>
</dbReference>
<gene>
    <name evidence="3" type="ORF">OFUS_LOCUS23018</name>
</gene>
<keyword evidence="1" id="KW-0677">Repeat</keyword>
<feature type="domain" description="WSC" evidence="2">
    <location>
        <begin position="68"/>
        <end position="155"/>
    </location>
</feature>
<evidence type="ECO:0000259" key="2">
    <source>
        <dbReference type="PROSITE" id="PS51212"/>
    </source>
</evidence>
<dbReference type="PANTHER" id="PTHR45964">
    <property type="entry name" value="WSCD FAMILY MEMBER CG9164"/>
    <property type="match status" value="1"/>
</dbReference>
<feature type="non-terminal residue" evidence="3">
    <location>
        <position position="155"/>
    </location>
</feature>
<dbReference type="InterPro" id="IPR051589">
    <property type="entry name" value="Sialate-O-sulfotransferase"/>
</dbReference>
<organism evidence="3 4">
    <name type="scientific">Owenia fusiformis</name>
    <name type="common">Polychaete worm</name>
    <dbReference type="NCBI Taxonomy" id="6347"/>
    <lineage>
        <taxon>Eukaryota</taxon>
        <taxon>Metazoa</taxon>
        <taxon>Spiralia</taxon>
        <taxon>Lophotrochozoa</taxon>
        <taxon>Annelida</taxon>
        <taxon>Polychaeta</taxon>
        <taxon>Sedentaria</taxon>
        <taxon>Canalipalpata</taxon>
        <taxon>Sabellida</taxon>
        <taxon>Oweniida</taxon>
        <taxon>Oweniidae</taxon>
        <taxon>Owenia</taxon>
    </lineage>
</organism>
<keyword evidence="4" id="KW-1185">Reference proteome</keyword>
<dbReference type="Proteomes" id="UP000749559">
    <property type="component" value="Unassembled WGS sequence"/>
</dbReference>
<proteinExistence type="predicted"/>
<comment type="caution">
    <text evidence="3">The sequence shown here is derived from an EMBL/GenBank/DDBJ whole genome shotgun (WGS) entry which is preliminary data.</text>
</comment>
<name>A0A8S4PXE3_OWEFU</name>
<dbReference type="EMBL" id="CAIIXF020000011">
    <property type="protein sequence ID" value="CAH1798945.1"/>
    <property type="molecule type" value="Genomic_DNA"/>
</dbReference>
<reference evidence="3" key="1">
    <citation type="submission" date="2022-03" db="EMBL/GenBank/DDBJ databases">
        <authorList>
            <person name="Martin C."/>
        </authorList>
    </citation>
    <scope>NUCLEOTIDE SEQUENCE</scope>
</reference>
<accession>A0A8S4PXE3</accession>
<dbReference type="PANTHER" id="PTHR45964:SF5">
    <property type="entry name" value="WSCD FAMILY MEMBER CG9164"/>
    <property type="match status" value="1"/>
</dbReference>
<dbReference type="PROSITE" id="PS51212">
    <property type="entry name" value="WSC"/>
    <property type="match status" value="1"/>
</dbReference>
<sequence>IHIYQSVPTLVKCILLCQMSRQSCELVVFDSSSQICKLHRMCDMIAENVTHPSTTVAASVTGSTICKSGTYIGCFEDQPIRDLASGGIGNTPQLCMDSCSQAGYMYSGNQFSHQCMCGNEYGRYGLRPDSECNMACAGNNTLKCGAGWRNSIYKT</sequence>
<dbReference type="AlphaFoldDB" id="A0A8S4PXE3"/>
<protein>
    <recommendedName>
        <fullName evidence="2">WSC domain-containing protein</fullName>
    </recommendedName>
</protein>
<evidence type="ECO:0000256" key="1">
    <source>
        <dbReference type="ARBA" id="ARBA00022737"/>
    </source>
</evidence>
<evidence type="ECO:0000313" key="4">
    <source>
        <dbReference type="Proteomes" id="UP000749559"/>
    </source>
</evidence>
<dbReference type="Pfam" id="PF01822">
    <property type="entry name" value="WSC"/>
    <property type="match status" value="1"/>
</dbReference>
<evidence type="ECO:0000313" key="3">
    <source>
        <dbReference type="EMBL" id="CAH1798945.1"/>
    </source>
</evidence>